<dbReference type="Proteomes" id="UP000324222">
    <property type="component" value="Unassembled WGS sequence"/>
</dbReference>
<reference evidence="1 2" key="1">
    <citation type="submission" date="2019-05" db="EMBL/GenBank/DDBJ databases">
        <title>Another draft genome of Portunus trituberculatus and its Hox gene families provides insights of decapod evolution.</title>
        <authorList>
            <person name="Jeong J.-H."/>
            <person name="Song I."/>
            <person name="Kim S."/>
            <person name="Choi T."/>
            <person name="Kim D."/>
            <person name="Ryu S."/>
            <person name="Kim W."/>
        </authorList>
    </citation>
    <scope>NUCLEOTIDE SEQUENCE [LARGE SCALE GENOMIC DNA]</scope>
    <source>
        <tissue evidence="1">Muscle</tissue>
    </source>
</reference>
<name>A0A5B7J4T1_PORTR</name>
<comment type="caution">
    <text evidence="1">The sequence shown here is derived from an EMBL/GenBank/DDBJ whole genome shotgun (WGS) entry which is preliminary data.</text>
</comment>
<evidence type="ECO:0000313" key="2">
    <source>
        <dbReference type="Proteomes" id="UP000324222"/>
    </source>
</evidence>
<keyword evidence="2" id="KW-1185">Reference proteome</keyword>
<dbReference type="EMBL" id="VSRR010086837">
    <property type="protein sequence ID" value="MPC91172.1"/>
    <property type="molecule type" value="Genomic_DNA"/>
</dbReference>
<accession>A0A5B7J4T1</accession>
<proteinExistence type="predicted"/>
<gene>
    <name evidence="1" type="ORF">E2C01_086191</name>
</gene>
<dbReference type="AlphaFoldDB" id="A0A5B7J4T1"/>
<protein>
    <submittedName>
        <fullName evidence="1">Uncharacterized protein</fullName>
    </submittedName>
</protein>
<evidence type="ECO:0000313" key="1">
    <source>
        <dbReference type="EMBL" id="MPC91172.1"/>
    </source>
</evidence>
<sequence>MPPLPLYIRLGLGPVLLQHPP</sequence>
<organism evidence="1 2">
    <name type="scientific">Portunus trituberculatus</name>
    <name type="common">Swimming crab</name>
    <name type="synonym">Neptunus trituberculatus</name>
    <dbReference type="NCBI Taxonomy" id="210409"/>
    <lineage>
        <taxon>Eukaryota</taxon>
        <taxon>Metazoa</taxon>
        <taxon>Ecdysozoa</taxon>
        <taxon>Arthropoda</taxon>
        <taxon>Crustacea</taxon>
        <taxon>Multicrustacea</taxon>
        <taxon>Malacostraca</taxon>
        <taxon>Eumalacostraca</taxon>
        <taxon>Eucarida</taxon>
        <taxon>Decapoda</taxon>
        <taxon>Pleocyemata</taxon>
        <taxon>Brachyura</taxon>
        <taxon>Eubrachyura</taxon>
        <taxon>Portunoidea</taxon>
        <taxon>Portunidae</taxon>
        <taxon>Portuninae</taxon>
        <taxon>Portunus</taxon>
    </lineage>
</organism>